<feature type="compositionally biased region" description="Low complexity" evidence="1">
    <location>
        <begin position="1"/>
        <end position="14"/>
    </location>
</feature>
<name>A0A2H4PA06_9CAUD</name>
<dbReference type="EMBL" id="MG198784">
    <property type="protein sequence ID" value="ATW59072.1"/>
    <property type="molecule type" value="Genomic_DNA"/>
</dbReference>
<reference evidence="3" key="1">
    <citation type="submission" date="2017-10" db="EMBL/GenBank/DDBJ databases">
        <authorList>
            <person name="Banno H."/>
            <person name="Chua N.-H."/>
        </authorList>
    </citation>
    <scope>NUCLEOTIDE SEQUENCE [LARGE SCALE GENOMIC DNA]</scope>
</reference>
<keyword evidence="3" id="KW-1185">Reference proteome</keyword>
<feature type="region of interest" description="Disordered" evidence="1">
    <location>
        <begin position="52"/>
        <end position="89"/>
    </location>
</feature>
<evidence type="ECO:0000256" key="1">
    <source>
        <dbReference type="SAM" id="MobiDB-lite"/>
    </source>
</evidence>
<feature type="region of interest" description="Disordered" evidence="1">
    <location>
        <begin position="1"/>
        <end position="21"/>
    </location>
</feature>
<protein>
    <submittedName>
        <fullName evidence="2">Uncharacterized protein</fullName>
    </submittedName>
</protein>
<feature type="compositionally biased region" description="Acidic residues" evidence="1">
    <location>
        <begin position="61"/>
        <end position="71"/>
    </location>
</feature>
<organism evidence="2 3">
    <name type="scientific">Gordonia phage Gustav</name>
    <dbReference type="NCBI Taxonomy" id="2047872"/>
    <lineage>
        <taxon>Viruses</taxon>
        <taxon>Duplodnaviria</taxon>
        <taxon>Heunggongvirae</taxon>
        <taxon>Uroviricota</taxon>
        <taxon>Caudoviricetes</taxon>
        <taxon>Gustavvirus</taxon>
        <taxon>Gustavvirus gustav</taxon>
    </lineage>
</organism>
<accession>A0A2H4PA06</accession>
<sequence length="89" mass="9074">MAAKTSASAKAALKAADDGLVRVEYTKEHAGHSKGEVRRVDPVSAASLVKAKVAKRAGDPDPVDDPEDPDVTGDPAAGDPDVTGDPVLQ</sequence>
<dbReference type="Proteomes" id="UP000241392">
    <property type="component" value="Segment"/>
</dbReference>
<evidence type="ECO:0000313" key="3">
    <source>
        <dbReference type="Proteomes" id="UP000241392"/>
    </source>
</evidence>
<gene>
    <name evidence="2" type="ORF">PHIRE_GUSTAV_12</name>
</gene>
<evidence type="ECO:0000313" key="2">
    <source>
        <dbReference type="EMBL" id="ATW59072.1"/>
    </source>
</evidence>
<proteinExistence type="predicted"/>